<feature type="transmembrane region" description="Helical" evidence="1">
    <location>
        <begin position="49"/>
        <end position="67"/>
    </location>
</feature>
<feature type="transmembrane region" description="Helical" evidence="1">
    <location>
        <begin position="240"/>
        <end position="264"/>
    </location>
</feature>
<proteinExistence type="predicted"/>
<feature type="transmembrane region" description="Helical" evidence="1">
    <location>
        <begin position="180"/>
        <end position="202"/>
    </location>
</feature>
<keyword evidence="1" id="KW-0472">Membrane</keyword>
<protein>
    <submittedName>
        <fullName evidence="2">Uncharacterized protein</fullName>
    </submittedName>
</protein>
<feature type="transmembrane region" description="Helical" evidence="1">
    <location>
        <begin position="140"/>
        <end position="160"/>
    </location>
</feature>
<evidence type="ECO:0000313" key="3">
    <source>
        <dbReference type="Proteomes" id="UP000066124"/>
    </source>
</evidence>
<dbReference type="GeneID" id="25246646"/>
<dbReference type="EMBL" id="CP011947">
    <property type="protein sequence ID" value="AKU08380.1"/>
    <property type="molecule type" value="Genomic_DNA"/>
</dbReference>
<accession>A0A0K1IVN6</accession>
<dbReference type="KEGG" id="hgi:ABY42_11790"/>
<reference evidence="3" key="1">
    <citation type="journal article" date="2015" name="J. Biotechnol.">
        <title>Complete genome sequence of Haloferax gibbonsii strain ARA6, a potential producer of polyhydroxyalkanoates and halocins isolated from Araruama, Rio de Janeiro, Brasil.</title>
        <authorList>
            <person name="Pinto L.H."/>
            <person name="D'Alincourt Carvalho-Assef A.P."/>
            <person name="Vieira R.P."/>
            <person name="Clementino M.M."/>
            <person name="Albano R.M."/>
        </authorList>
    </citation>
    <scope>NUCLEOTIDE SEQUENCE [LARGE SCALE GENOMIC DNA]</scope>
    <source>
        <strain evidence="3">ARA6</strain>
    </source>
</reference>
<organism evidence="2 3">
    <name type="scientific">Haloferax gibbonsii</name>
    <dbReference type="NCBI Taxonomy" id="35746"/>
    <lineage>
        <taxon>Archaea</taxon>
        <taxon>Methanobacteriati</taxon>
        <taxon>Methanobacteriota</taxon>
        <taxon>Stenosarchaea group</taxon>
        <taxon>Halobacteria</taxon>
        <taxon>Halobacteriales</taxon>
        <taxon>Haloferacaceae</taxon>
        <taxon>Haloferax</taxon>
    </lineage>
</organism>
<feature type="transmembrane region" description="Helical" evidence="1">
    <location>
        <begin position="209"/>
        <end position="234"/>
    </location>
</feature>
<dbReference type="Proteomes" id="UP000066124">
    <property type="component" value="Chromosome"/>
</dbReference>
<sequence>MRTRIRRWQVVATSGVGVLSVVASLLGLFRPGHYLDAPAFRPQLFAQDVTMLVVGVPALAIGLWFTVQGSHRGRFVWLGALAYMTYMWASIGLQVAFNQFFLGYVALFCLSVFTFVGGVVTTDAGEVAETLVGDLPKRLYAGFLLLVAAGLAFLWLSELVPATLAGTTPRLVEEVGPQAMASHFIDLSIVVPALGLSSLWLWQGRPWGYVLAGVGVVFGAVLAPTLTLGTFLLATGGAVTVSFVSLAFTVVPALVAAALAVTYVTALPSNSGSEGVGEVGGRA</sequence>
<feature type="transmembrane region" description="Helical" evidence="1">
    <location>
        <begin position="74"/>
        <end position="95"/>
    </location>
</feature>
<keyword evidence="1" id="KW-0812">Transmembrane</keyword>
<name>A0A0K1IVN6_HALGI</name>
<keyword evidence="1" id="KW-1133">Transmembrane helix</keyword>
<dbReference type="RefSeq" id="WP_050459588.1">
    <property type="nucleotide sequence ID" value="NZ_CP011947.1"/>
</dbReference>
<gene>
    <name evidence="2" type="ORF">ABY42_11790</name>
</gene>
<dbReference type="PATRIC" id="fig|35746.4.peg.2552"/>
<dbReference type="AlphaFoldDB" id="A0A0K1IVN6"/>
<feature type="transmembrane region" description="Helical" evidence="1">
    <location>
        <begin position="101"/>
        <end position="120"/>
    </location>
</feature>
<evidence type="ECO:0000256" key="1">
    <source>
        <dbReference type="SAM" id="Phobius"/>
    </source>
</evidence>
<feature type="transmembrane region" description="Helical" evidence="1">
    <location>
        <begin position="7"/>
        <end position="29"/>
    </location>
</feature>
<evidence type="ECO:0000313" key="2">
    <source>
        <dbReference type="EMBL" id="AKU08380.1"/>
    </source>
</evidence>